<evidence type="ECO:0000313" key="2">
    <source>
        <dbReference type="EMBL" id="MBS2553979.1"/>
    </source>
</evidence>
<evidence type="ECO:0000313" key="3">
    <source>
        <dbReference type="Proteomes" id="UP000730482"/>
    </source>
</evidence>
<dbReference type="RefSeq" id="WP_212021038.1">
    <property type="nucleotide sequence ID" value="NZ_JAAFYZ010000305.1"/>
</dbReference>
<evidence type="ECO:0008006" key="4">
    <source>
        <dbReference type="Google" id="ProtNLM"/>
    </source>
</evidence>
<evidence type="ECO:0000256" key="1">
    <source>
        <dbReference type="SAM" id="Phobius"/>
    </source>
</evidence>
<reference evidence="2 3" key="1">
    <citation type="submission" date="2020-02" db="EMBL/GenBank/DDBJ databases">
        <title>Acidophilic actinobacteria isolated from forest soil.</title>
        <authorList>
            <person name="Golinska P."/>
        </authorList>
    </citation>
    <scope>NUCLEOTIDE SEQUENCE [LARGE SCALE GENOMIC DNA]</scope>
    <source>
        <strain evidence="2 3">NL8</strain>
    </source>
</reference>
<sequence length="171" mass="18512">MGDLGGVPDGVADADEAVVVAFFSNARFAVVTELGDALATVVWIGIVVAAGLTEAFRDATVILPTVSVLLVSALLAGRYHRLRVSGRLRPAAVTVAFDAEGVTYAVSGKIAKLPWNQWRRAYRRFGIWHLKLAAAPSKGLAFPDSALEPEQRVRLVDVLEDKDLLRNGRRY</sequence>
<proteinExistence type="predicted"/>
<dbReference type="EMBL" id="JAAFYZ010000305">
    <property type="protein sequence ID" value="MBS2553979.1"/>
    <property type="molecule type" value="Genomic_DNA"/>
</dbReference>
<feature type="transmembrane region" description="Helical" evidence="1">
    <location>
        <begin position="59"/>
        <end position="79"/>
    </location>
</feature>
<comment type="caution">
    <text evidence="2">The sequence shown here is derived from an EMBL/GenBank/DDBJ whole genome shotgun (WGS) entry which is preliminary data.</text>
</comment>
<accession>A0ABS5L759</accession>
<dbReference type="Proteomes" id="UP000730482">
    <property type="component" value="Unassembled WGS sequence"/>
</dbReference>
<organism evidence="2 3">
    <name type="scientific">Catenulispora pinistramenti</name>
    <dbReference type="NCBI Taxonomy" id="2705254"/>
    <lineage>
        <taxon>Bacteria</taxon>
        <taxon>Bacillati</taxon>
        <taxon>Actinomycetota</taxon>
        <taxon>Actinomycetes</taxon>
        <taxon>Catenulisporales</taxon>
        <taxon>Catenulisporaceae</taxon>
        <taxon>Catenulispora</taxon>
    </lineage>
</organism>
<gene>
    <name evidence="2" type="ORF">KGQ19_44710</name>
</gene>
<feature type="transmembrane region" description="Helical" evidence="1">
    <location>
        <begin position="34"/>
        <end position="53"/>
    </location>
</feature>
<protein>
    <recommendedName>
        <fullName evidence="4">YcxB-like protein domain-containing protein</fullName>
    </recommendedName>
</protein>
<keyword evidence="1" id="KW-0472">Membrane</keyword>
<keyword evidence="3" id="KW-1185">Reference proteome</keyword>
<name>A0ABS5L759_9ACTN</name>
<keyword evidence="1" id="KW-0812">Transmembrane</keyword>
<keyword evidence="1" id="KW-1133">Transmembrane helix</keyword>